<comment type="similarity">
    <text evidence="4 6">Belongs to the GART family.</text>
</comment>
<evidence type="ECO:0000256" key="4">
    <source>
        <dbReference type="ARBA" id="ARBA00038440"/>
    </source>
</evidence>
<proteinExistence type="inferred from homology"/>
<evidence type="ECO:0000259" key="7">
    <source>
        <dbReference type="Pfam" id="PF00551"/>
    </source>
</evidence>
<protein>
    <recommendedName>
        <fullName evidence="6">Phosphoribosylglycinamide formyltransferase</fullName>
        <ecNumber evidence="6">2.1.2.2</ecNumber>
    </recommendedName>
    <alternativeName>
        <fullName evidence="6">5'-phosphoribosylglycinamide transformylase</fullName>
    </alternativeName>
    <alternativeName>
        <fullName evidence="6">GAR transformylase</fullName>
        <shortName evidence="6">GART</shortName>
    </alternativeName>
</protein>
<dbReference type="Proteomes" id="UP000290889">
    <property type="component" value="Chromosome"/>
</dbReference>
<feature type="binding site" evidence="6">
    <location>
        <begin position="12"/>
        <end position="14"/>
    </location>
    <ligand>
        <name>N(1)-(5-phospho-beta-D-ribosyl)glycinamide</name>
        <dbReference type="ChEBI" id="CHEBI:143788"/>
    </ligand>
</feature>
<comment type="function">
    <text evidence="6">Catalyzes the transfer of a formyl group from 10-formyltetrahydrofolate to 5-phospho-ribosyl-glycinamide (GAR), producing 5-phospho-ribosyl-N-formylglycinamide (FGAR) and tetrahydrofolate.</text>
</comment>
<dbReference type="InterPro" id="IPR004607">
    <property type="entry name" value="GART"/>
</dbReference>
<feature type="binding site" evidence="6">
    <location>
        <position position="102"/>
    </location>
    <ligand>
        <name>(6R)-10-formyltetrahydrofolate</name>
        <dbReference type="ChEBI" id="CHEBI:195366"/>
    </ligand>
</feature>
<dbReference type="InterPro" id="IPR001555">
    <property type="entry name" value="GART_AS"/>
</dbReference>
<keyword evidence="3 6" id="KW-0658">Purine biosynthesis</keyword>
<dbReference type="PROSITE" id="PS00373">
    <property type="entry name" value="GART"/>
    <property type="match status" value="1"/>
</dbReference>
<keyword evidence="9" id="KW-1185">Reference proteome</keyword>
<comment type="catalytic activity">
    <reaction evidence="5 6">
        <text>N(1)-(5-phospho-beta-D-ribosyl)glycinamide + (6R)-10-formyltetrahydrofolate = N(2)-formyl-N(1)-(5-phospho-beta-D-ribosyl)glycinamide + (6S)-5,6,7,8-tetrahydrofolate + H(+)</text>
        <dbReference type="Rhea" id="RHEA:15053"/>
        <dbReference type="ChEBI" id="CHEBI:15378"/>
        <dbReference type="ChEBI" id="CHEBI:57453"/>
        <dbReference type="ChEBI" id="CHEBI:143788"/>
        <dbReference type="ChEBI" id="CHEBI:147286"/>
        <dbReference type="ChEBI" id="CHEBI:195366"/>
        <dbReference type="EC" id="2.1.2.2"/>
    </reaction>
</comment>
<dbReference type="KEGG" id="mur:EQY75_12415"/>
<organism evidence="8 9">
    <name type="scientific">Muriicola soli</name>
    <dbReference type="NCBI Taxonomy" id="2507538"/>
    <lineage>
        <taxon>Bacteria</taxon>
        <taxon>Pseudomonadati</taxon>
        <taxon>Bacteroidota</taxon>
        <taxon>Flavobacteriia</taxon>
        <taxon>Flavobacteriales</taxon>
        <taxon>Flavobacteriaceae</taxon>
        <taxon>Muriicola</taxon>
    </lineage>
</organism>
<gene>
    <name evidence="6" type="primary">purN</name>
    <name evidence="8" type="ORF">EQY75_12415</name>
</gene>
<dbReference type="SUPFAM" id="SSF53328">
    <property type="entry name" value="Formyltransferase"/>
    <property type="match status" value="1"/>
</dbReference>
<evidence type="ECO:0000256" key="3">
    <source>
        <dbReference type="ARBA" id="ARBA00022755"/>
    </source>
</evidence>
<dbReference type="PANTHER" id="PTHR43369:SF2">
    <property type="entry name" value="PHOSPHORIBOSYLGLYCINAMIDE FORMYLTRANSFERASE"/>
    <property type="match status" value="1"/>
</dbReference>
<dbReference type="GO" id="GO:0004644">
    <property type="term" value="F:phosphoribosylglycinamide formyltransferase activity"/>
    <property type="evidence" value="ECO:0007669"/>
    <property type="project" value="UniProtKB-UniRule"/>
</dbReference>
<dbReference type="Pfam" id="PF00551">
    <property type="entry name" value="Formyl_trans_N"/>
    <property type="match status" value="1"/>
</dbReference>
<dbReference type="InterPro" id="IPR036477">
    <property type="entry name" value="Formyl_transf_N_sf"/>
</dbReference>
<evidence type="ECO:0000256" key="6">
    <source>
        <dbReference type="HAMAP-Rule" id="MF_01930"/>
    </source>
</evidence>
<dbReference type="InterPro" id="IPR002376">
    <property type="entry name" value="Formyl_transf_N"/>
</dbReference>
<dbReference type="UniPathway" id="UPA00074">
    <property type="reaction ID" value="UER00126"/>
</dbReference>
<dbReference type="HAMAP" id="MF_01930">
    <property type="entry name" value="PurN"/>
    <property type="match status" value="1"/>
</dbReference>
<dbReference type="CDD" id="cd08645">
    <property type="entry name" value="FMT_core_GART"/>
    <property type="match status" value="1"/>
</dbReference>
<name>A0A411ECN0_9FLAO</name>
<feature type="active site" description="Proton donor" evidence="6">
    <location>
        <position position="104"/>
    </location>
</feature>
<evidence type="ECO:0000256" key="5">
    <source>
        <dbReference type="ARBA" id="ARBA00047664"/>
    </source>
</evidence>
<evidence type="ECO:0000313" key="8">
    <source>
        <dbReference type="EMBL" id="QBA65263.1"/>
    </source>
</evidence>
<dbReference type="OrthoDB" id="9806170at2"/>
<feature type="site" description="Raises pKa of active site His" evidence="6">
    <location>
        <position position="145"/>
    </location>
</feature>
<comment type="pathway">
    <text evidence="1 6">Purine metabolism; IMP biosynthesis via de novo pathway; N(2)-formyl-N(1)-(5-phospho-D-ribosyl)glycinamide from N(1)-(5-phospho-D-ribosyl)glycinamide (10-formyl THF route): step 1/1.</text>
</comment>
<dbReference type="AlphaFoldDB" id="A0A411ECN0"/>
<comment type="caution">
    <text evidence="6">Lacks conserved residue(s) required for the propagation of feature annotation.</text>
</comment>
<dbReference type="Gene3D" id="3.40.50.170">
    <property type="entry name" value="Formyl transferase, N-terminal domain"/>
    <property type="match status" value="1"/>
</dbReference>
<reference evidence="8 9" key="1">
    <citation type="submission" date="2019-01" db="EMBL/GenBank/DDBJ databases">
        <title>Muriicola soli sp. nov., isolated from soil.</title>
        <authorList>
            <person name="Kang H.J."/>
            <person name="Kim S.B."/>
        </authorList>
    </citation>
    <scope>NUCLEOTIDE SEQUENCE [LARGE SCALE GENOMIC DNA]</scope>
    <source>
        <strain evidence="8 9">MMS17-SY002</strain>
    </source>
</reference>
<evidence type="ECO:0000313" key="9">
    <source>
        <dbReference type="Proteomes" id="UP000290889"/>
    </source>
</evidence>
<feature type="domain" description="Formyl transferase N-terminal" evidence="7">
    <location>
        <begin position="3"/>
        <end position="181"/>
    </location>
</feature>
<evidence type="ECO:0000256" key="1">
    <source>
        <dbReference type="ARBA" id="ARBA00005054"/>
    </source>
</evidence>
<accession>A0A411ECN0</accession>
<dbReference type="EC" id="2.1.2.2" evidence="6"/>
<dbReference type="GO" id="GO:0005829">
    <property type="term" value="C:cytosol"/>
    <property type="evidence" value="ECO:0007669"/>
    <property type="project" value="TreeGrafter"/>
</dbReference>
<dbReference type="RefSeq" id="WP_129606328.1">
    <property type="nucleotide sequence ID" value="NZ_CP035544.1"/>
</dbReference>
<dbReference type="EMBL" id="CP035544">
    <property type="protein sequence ID" value="QBA65263.1"/>
    <property type="molecule type" value="Genomic_DNA"/>
</dbReference>
<keyword evidence="2 6" id="KW-0808">Transferase</keyword>
<evidence type="ECO:0000256" key="2">
    <source>
        <dbReference type="ARBA" id="ARBA00022679"/>
    </source>
</evidence>
<dbReference type="PANTHER" id="PTHR43369">
    <property type="entry name" value="PHOSPHORIBOSYLGLYCINAMIDE FORMYLTRANSFERASE"/>
    <property type="match status" value="1"/>
</dbReference>
<sequence>MKHIILFASGSGTNVENIVKYFEGHSAIAVSCVFTNKRDAFVIDRCNAMGVPAFSFNGPAFKNGSILLQILKNLKPDLIVLAGFLRKIPSEMVADFPEKIINIHPALLPKYGGKGMYGKHVHREVKANKEKESGITVHYVNDHYDEGAIIEQRSVSIASSDSEDEIARKVQELEHLHYPRIIEAVLTEN</sequence>
<dbReference type="GO" id="GO:0006189">
    <property type="term" value="P:'de novo' IMP biosynthetic process"/>
    <property type="evidence" value="ECO:0007669"/>
    <property type="project" value="UniProtKB-UniRule"/>
</dbReference>